<dbReference type="GO" id="GO:0016020">
    <property type="term" value="C:membrane"/>
    <property type="evidence" value="ECO:0007669"/>
    <property type="project" value="UniProtKB-SubCell"/>
</dbReference>
<dbReference type="PANTHER" id="PTHR37451">
    <property type="entry name" value="MARVEL DOMAIN"/>
    <property type="match status" value="1"/>
</dbReference>
<keyword evidence="3 6" id="KW-1133">Transmembrane helix</keyword>
<feature type="region of interest" description="Disordered" evidence="5">
    <location>
        <begin position="194"/>
        <end position="258"/>
    </location>
</feature>
<comment type="subcellular location">
    <subcellularLocation>
        <location evidence="1">Membrane</location>
        <topology evidence="1">Multi-pass membrane protein</topology>
    </subcellularLocation>
</comment>
<evidence type="ECO:0000256" key="4">
    <source>
        <dbReference type="ARBA" id="ARBA00023136"/>
    </source>
</evidence>
<evidence type="ECO:0000256" key="2">
    <source>
        <dbReference type="ARBA" id="ARBA00022692"/>
    </source>
</evidence>
<evidence type="ECO:0000313" key="8">
    <source>
        <dbReference type="EMBL" id="SGZ58000.1"/>
    </source>
</evidence>
<evidence type="ECO:0000256" key="1">
    <source>
        <dbReference type="ARBA" id="ARBA00004141"/>
    </source>
</evidence>
<feature type="domain" description="MARVEL" evidence="7">
    <location>
        <begin position="13"/>
        <end position="144"/>
    </location>
</feature>
<reference evidence="8 9" key="1">
    <citation type="submission" date="2016-10" db="EMBL/GenBank/DDBJ databases">
        <authorList>
            <person name="de Groot N.N."/>
        </authorList>
    </citation>
    <scope>NUCLEOTIDE SEQUENCE [LARGE SCALE GENOMIC DNA]</scope>
    <source>
        <strain evidence="8 9">PYCC 4715</strain>
    </source>
</reference>
<dbReference type="AlphaFoldDB" id="A0A1L0DQD4"/>
<evidence type="ECO:0000256" key="5">
    <source>
        <dbReference type="SAM" id="MobiDB-lite"/>
    </source>
</evidence>
<dbReference type="Pfam" id="PF01284">
    <property type="entry name" value="MARVEL"/>
    <property type="match status" value="1"/>
</dbReference>
<feature type="transmembrane region" description="Helical" evidence="6">
    <location>
        <begin position="128"/>
        <end position="151"/>
    </location>
</feature>
<feature type="transmembrane region" description="Helical" evidence="6">
    <location>
        <begin position="46"/>
        <end position="71"/>
    </location>
</feature>
<keyword evidence="2 6" id="KW-0812">Transmembrane</keyword>
<sequence length="258" mass="27119">MAFTVSKFSSPLSLGLRGVQLLFALLVFILGCVSTAKVGWSKAYPAMSIVCGLFAMLYYIPLLLAPTLAFFTPAIALGAEIFIWIWWLIAMATAASLFGDLDCSYGYYYGFLYYGYSSVGCKAGKGALAFAVLGWVLSIISLVLLIVYSIVPAAKSNSWLVSNYFLLGGIFSKTTGLAPAAGAGVVDPEAGVGERSVESGDELKTTAETDLGTYNGAHEAELKSTEPALGGGYGGEPEVPHTADPGVSSTPYPTEPRV</sequence>
<evidence type="ECO:0000256" key="3">
    <source>
        <dbReference type="ARBA" id="ARBA00022989"/>
    </source>
</evidence>
<dbReference type="Proteomes" id="UP000182259">
    <property type="component" value="Chromosome VI"/>
</dbReference>
<evidence type="ECO:0000256" key="6">
    <source>
        <dbReference type="SAM" id="Phobius"/>
    </source>
</evidence>
<dbReference type="EMBL" id="LT635769">
    <property type="protein sequence ID" value="SGZ58000.1"/>
    <property type="molecule type" value="Genomic_DNA"/>
</dbReference>
<dbReference type="InterPro" id="IPR008253">
    <property type="entry name" value="Marvel"/>
</dbReference>
<evidence type="ECO:0000259" key="7">
    <source>
        <dbReference type="Pfam" id="PF01284"/>
    </source>
</evidence>
<protein>
    <submittedName>
        <fullName evidence="8">CIC11C00000000298</fullName>
    </submittedName>
</protein>
<dbReference type="PROSITE" id="PS51257">
    <property type="entry name" value="PROKAR_LIPOPROTEIN"/>
    <property type="match status" value="1"/>
</dbReference>
<accession>A0A1L0DQD4</accession>
<evidence type="ECO:0000313" key="9">
    <source>
        <dbReference type="Proteomes" id="UP000182259"/>
    </source>
</evidence>
<keyword evidence="4 6" id="KW-0472">Membrane</keyword>
<gene>
    <name evidence="8" type="ORF">SAMEA4029009_CIC11G00000000298</name>
</gene>
<dbReference type="PANTHER" id="PTHR37451:SF1">
    <property type="entry name" value="MARVEL DOMAIN-CONTAINING PROTEIN"/>
    <property type="match status" value="1"/>
</dbReference>
<proteinExistence type="predicted"/>
<name>A0A1L0DQD4_9ASCO</name>
<organism evidence="8 9">
    <name type="scientific">Sungouiella intermedia</name>
    <dbReference type="NCBI Taxonomy" id="45354"/>
    <lineage>
        <taxon>Eukaryota</taxon>
        <taxon>Fungi</taxon>
        <taxon>Dikarya</taxon>
        <taxon>Ascomycota</taxon>
        <taxon>Saccharomycotina</taxon>
        <taxon>Pichiomycetes</taxon>
        <taxon>Metschnikowiaceae</taxon>
        <taxon>Sungouiella</taxon>
    </lineage>
</organism>
<feature type="compositionally biased region" description="Basic and acidic residues" evidence="5">
    <location>
        <begin position="195"/>
        <end position="207"/>
    </location>
</feature>
<feature type="transmembrane region" description="Helical" evidence="6">
    <location>
        <begin position="21"/>
        <end position="40"/>
    </location>
</feature>